<evidence type="ECO:0000256" key="6">
    <source>
        <dbReference type="SAM" id="MobiDB-lite"/>
    </source>
</evidence>
<dbReference type="PANTHER" id="PTHR38459">
    <property type="entry name" value="PROPHAGE BACTOPRENOL-LINKED GLUCOSE TRANSLOCASE HOMOLOG"/>
    <property type="match status" value="1"/>
</dbReference>
<organism evidence="9 10">
    <name type="scientific">Cutibacterium avidum</name>
    <dbReference type="NCBI Taxonomy" id="33010"/>
    <lineage>
        <taxon>Bacteria</taxon>
        <taxon>Bacillati</taxon>
        <taxon>Actinomycetota</taxon>
        <taxon>Actinomycetes</taxon>
        <taxon>Propionibacteriales</taxon>
        <taxon>Propionibacteriaceae</taxon>
        <taxon>Cutibacterium</taxon>
    </lineage>
</organism>
<dbReference type="GO" id="GO:0005886">
    <property type="term" value="C:plasma membrane"/>
    <property type="evidence" value="ECO:0007669"/>
    <property type="project" value="TreeGrafter"/>
</dbReference>
<keyword evidence="5 7" id="KW-0472">Membrane</keyword>
<accession>A0A3E2DM45</accession>
<sequence>MGTPISWPLLVGHIMSRVIIDPSVPARRRIKKRHFIEFLKFGIVGGSGFVVNIVVAIIMNKLNGGTEHAQDILFNLAGTRWNFRFTSLVWLVGFVVANVTNFQLNRSWTFKRERRRGWWREFWPFFAVGSVAAIIGMFIKILFTNPTSPIYLPEPWFHESKGFHSREYWSQIFAISVTMPINFVVNKLWTFRAVKHSGEVPMVGPAVSPENLDADDSSEARQHV</sequence>
<dbReference type="Pfam" id="PF04138">
    <property type="entry name" value="GtrA_DPMS_TM"/>
    <property type="match status" value="1"/>
</dbReference>
<feature type="region of interest" description="Disordered" evidence="6">
    <location>
        <begin position="205"/>
        <end position="224"/>
    </location>
</feature>
<keyword evidence="4 7" id="KW-1133">Transmembrane helix</keyword>
<dbReference type="Proteomes" id="UP000259211">
    <property type="component" value="Unassembled WGS sequence"/>
</dbReference>
<feature type="transmembrane region" description="Helical" evidence="7">
    <location>
        <begin position="38"/>
        <end position="59"/>
    </location>
</feature>
<keyword evidence="3 7" id="KW-0812">Transmembrane</keyword>
<dbReference type="AlphaFoldDB" id="A0A3E2DM45"/>
<evidence type="ECO:0000256" key="4">
    <source>
        <dbReference type="ARBA" id="ARBA00022989"/>
    </source>
</evidence>
<dbReference type="PANTHER" id="PTHR38459:SF1">
    <property type="entry name" value="PROPHAGE BACTOPRENOL-LINKED GLUCOSE TRANSLOCASE HOMOLOG"/>
    <property type="match status" value="1"/>
</dbReference>
<gene>
    <name evidence="9" type="ORF">CHT91_02140</name>
</gene>
<feature type="transmembrane region" description="Helical" evidence="7">
    <location>
        <begin position="168"/>
        <end position="185"/>
    </location>
</feature>
<proteinExistence type="inferred from homology"/>
<feature type="transmembrane region" description="Helical" evidence="7">
    <location>
        <begin position="122"/>
        <end position="143"/>
    </location>
</feature>
<dbReference type="InterPro" id="IPR051401">
    <property type="entry name" value="GtrA_CellWall_Glycosyl"/>
</dbReference>
<evidence type="ECO:0000259" key="8">
    <source>
        <dbReference type="Pfam" id="PF04138"/>
    </source>
</evidence>
<evidence type="ECO:0000256" key="5">
    <source>
        <dbReference type="ARBA" id="ARBA00023136"/>
    </source>
</evidence>
<evidence type="ECO:0000256" key="7">
    <source>
        <dbReference type="SAM" id="Phobius"/>
    </source>
</evidence>
<evidence type="ECO:0000256" key="2">
    <source>
        <dbReference type="ARBA" id="ARBA00009399"/>
    </source>
</evidence>
<comment type="subcellular location">
    <subcellularLocation>
        <location evidence="1">Membrane</location>
        <topology evidence="1">Multi-pass membrane protein</topology>
    </subcellularLocation>
</comment>
<evidence type="ECO:0000256" key="3">
    <source>
        <dbReference type="ARBA" id="ARBA00022692"/>
    </source>
</evidence>
<protein>
    <submittedName>
        <fullName evidence="9">Sugar translocase</fullName>
    </submittedName>
</protein>
<evidence type="ECO:0000313" key="9">
    <source>
        <dbReference type="EMBL" id="RFT46378.1"/>
    </source>
</evidence>
<name>A0A3E2DM45_9ACTN</name>
<evidence type="ECO:0000313" key="10">
    <source>
        <dbReference type="Proteomes" id="UP000259211"/>
    </source>
</evidence>
<dbReference type="EMBL" id="NOWI01000002">
    <property type="protein sequence ID" value="RFT46378.1"/>
    <property type="molecule type" value="Genomic_DNA"/>
</dbReference>
<dbReference type="GO" id="GO:0000271">
    <property type="term" value="P:polysaccharide biosynthetic process"/>
    <property type="evidence" value="ECO:0007669"/>
    <property type="project" value="InterPro"/>
</dbReference>
<reference evidence="9 10" key="1">
    <citation type="submission" date="2017-07" db="EMBL/GenBank/DDBJ databases">
        <authorList>
            <person name="Sun Z.S."/>
            <person name="Albrecht U."/>
            <person name="Echele G."/>
            <person name="Lee C.C."/>
        </authorList>
    </citation>
    <scope>NUCLEOTIDE SEQUENCE [LARGE SCALE GENOMIC DNA]</scope>
    <source>
        <strain evidence="9 10">P16-029</strain>
    </source>
</reference>
<comment type="similarity">
    <text evidence="2">Belongs to the GtrA family.</text>
</comment>
<comment type="caution">
    <text evidence="9">The sequence shown here is derived from an EMBL/GenBank/DDBJ whole genome shotgun (WGS) entry which is preliminary data.</text>
</comment>
<dbReference type="InterPro" id="IPR007267">
    <property type="entry name" value="GtrA_DPMS_TM"/>
</dbReference>
<feature type="domain" description="GtrA/DPMS transmembrane" evidence="8">
    <location>
        <begin position="40"/>
        <end position="191"/>
    </location>
</feature>
<evidence type="ECO:0000256" key="1">
    <source>
        <dbReference type="ARBA" id="ARBA00004141"/>
    </source>
</evidence>
<feature type="transmembrane region" description="Helical" evidence="7">
    <location>
        <begin position="83"/>
        <end position="102"/>
    </location>
</feature>